<dbReference type="Proteomes" id="UP000176609">
    <property type="component" value="Unassembled WGS sequence"/>
</dbReference>
<comment type="caution">
    <text evidence="2">The sequence shown here is derived from an EMBL/GenBank/DDBJ whole genome shotgun (WGS) entry which is preliminary data.</text>
</comment>
<dbReference type="InterPro" id="IPR011105">
    <property type="entry name" value="Cell_wall_hydrolase_SleB"/>
</dbReference>
<sequence>MQLIFEDRNRRVVSDEERLTFSGFLSLYLFVIKVRETKNFVIHIDEKEIFSIKPARELQIIYLVTFLQGKDHTLSLEKRQKNSSLTLESFEVFALQPDTTLTLEINSQAEDGDRRPWVTCLLNNLSLRSFTYTLTYSRRKRDSDDVKIIVDNNVQGSLLKTIKYRLWRLIGSFLPLFSPTKTEKETITLNLIQQFHLIEFIADRMPTLYSLSLDFGSIPSTSMRVPTVDNPLWTGDFYDDSEEIILARALFGEGRNTLIPDEARIAIGWVIKNRVKSNRWPNSYREVITQPFQFSAFNVDDENRLYVENPLHTGNAIDQEAWKHAYKIAGQIINGELPDPTQGANHYYDDSIATPDWAKGETPTLSVNYKNALGTDNTIFFYKL</sequence>
<name>A0A1F6APL8_9BACT</name>
<evidence type="ECO:0000259" key="1">
    <source>
        <dbReference type="Pfam" id="PF07486"/>
    </source>
</evidence>
<gene>
    <name evidence="2" type="ORF">A2960_04645</name>
</gene>
<dbReference type="GO" id="GO:0016787">
    <property type="term" value="F:hydrolase activity"/>
    <property type="evidence" value="ECO:0007669"/>
    <property type="project" value="InterPro"/>
</dbReference>
<accession>A0A1F6APL8</accession>
<evidence type="ECO:0000313" key="2">
    <source>
        <dbReference type="EMBL" id="OGG26237.1"/>
    </source>
</evidence>
<feature type="domain" description="Cell wall hydrolase SleB" evidence="1">
    <location>
        <begin position="260"/>
        <end position="364"/>
    </location>
</feature>
<dbReference type="AlphaFoldDB" id="A0A1F6APL8"/>
<evidence type="ECO:0000313" key="3">
    <source>
        <dbReference type="Proteomes" id="UP000176609"/>
    </source>
</evidence>
<dbReference type="Pfam" id="PF07486">
    <property type="entry name" value="Hydrolase_2"/>
    <property type="match status" value="1"/>
</dbReference>
<reference evidence="2 3" key="1">
    <citation type="journal article" date="2016" name="Nat. Commun.">
        <title>Thousands of microbial genomes shed light on interconnected biogeochemical processes in an aquifer system.</title>
        <authorList>
            <person name="Anantharaman K."/>
            <person name="Brown C.T."/>
            <person name="Hug L.A."/>
            <person name="Sharon I."/>
            <person name="Castelle C.J."/>
            <person name="Probst A.J."/>
            <person name="Thomas B.C."/>
            <person name="Singh A."/>
            <person name="Wilkins M.J."/>
            <person name="Karaoz U."/>
            <person name="Brodie E.L."/>
            <person name="Williams K.H."/>
            <person name="Hubbard S.S."/>
            <person name="Banfield J.F."/>
        </authorList>
    </citation>
    <scope>NUCLEOTIDE SEQUENCE [LARGE SCALE GENOMIC DNA]</scope>
</reference>
<proteinExistence type="predicted"/>
<protein>
    <recommendedName>
        <fullName evidence="1">Cell wall hydrolase SleB domain-containing protein</fullName>
    </recommendedName>
</protein>
<dbReference type="Gene3D" id="1.10.10.2520">
    <property type="entry name" value="Cell wall hydrolase SleB, domain 1"/>
    <property type="match status" value="1"/>
</dbReference>
<dbReference type="InterPro" id="IPR042047">
    <property type="entry name" value="SleB_dom1"/>
</dbReference>
<organism evidence="2 3">
    <name type="scientific">Candidatus Gottesmanbacteria bacterium RIFCSPLOWO2_01_FULL_39_12b</name>
    <dbReference type="NCBI Taxonomy" id="1798388"/>
    <lineage>
        <taxon>Bacteria</taxon>
        <taxon>Candidatus Gottesmaniibacteriota</taxon>
    </lineage>
</organism>
<dbReference type="EMBL" id="MFJR01000012">
    <property type="protein sequence ID" value="OGG26237.1"/>
    <property type="molecule type" value="Genomic_DNA"/>
</dbReference>